<dbReference type="Proteomes" id="UP001172101">
    <property type="component" value="Unassembled WGS sequence"/>
</dbReference>
<dbReference type="GeneID" id="85330331"/>
<organism evidence="1 2">
    <name type="scientific">Lasiosphaeria miniovina</name>
    <dbReference type="NCBI Taxonomy" id="1954250"/>
    <lineage>
        <taxon>Eukaryota</taxon>
        <taxon>Fungi</taxon>
        <taxon>Dikarya</taxon>
        <taxon>Ascomycota</taxon>
        <taxon>Pezizomycotina</taxon>
        <taxon>Sordariomycetes</taxon>
        <taxon>Sordariomycetidae</taxon>
        <taxon>Sordariales</taxon>
        <taxon>Lasiosphaeriaceae</taxon>
        <taxon>Lasiosphaeria</taxon>
    </lineage>
</organism>
<accession>A0AA40AKT4</accession>
<dbReference type="AlphaFoldDB" id="A0AA40AKT4"/>
<keyword evidence="2" id="KW-1185">Reference proteome</keyword>
<proteinExistence type="predicted"/>
<comment type="caution">
    <text evidence="1">The sequence shown here is derived from an EMBL/GenBank/DDBJ whole genome shotgun (WGS) entry which is preliminary data.</text>
</comment>
<dbReference type="RefSeq" id="XP_060296469.1">
    <property type="nucleotide sequence ID" value="XM_060447061.1"/>
</dbReference>
<name>A0AA40AKT4_9PEZI</name>
<evidence type="ECO:0000313" key="1">
    <source>
        <dbReference type="EMBL" id="KAK0717676.1"/>
    </source>
</evidence>
<evidence type="ECO:0000313" key="2">
    <source>
        <dbReference type="Proteomes" id="UP001172101"/>
    </source>
</evidence>
<dbReference type="EMBL" id="JAUIRO010000004">
    <property type="protein sequence ID" value="KAK0717676.1"/>
    <property type="molecule type" value="Genomic_DNA"/>
</dbReference>
<gene>
    <name evidence="1" type="ORF">B0T26DRAFT_802744</name>
</gene>
<reference evidence="1" key="1">
    <citation type="submission" date="2023-06" db="EMBL/GenBank/DDBJ databases">
        <title>Genome-scale phylogeny and comparative genomics of the fungal order Sordariales.</title>
        <authorList>
            <consortium name="Lawrence Berkeley National Laboratory"/>
            <person name="Hensen N."/>
            <person name="Bonometti L."/>
            <person name="Westerberg I."/>
            <person name="Brannstrom I.O."/>
            <person name="Guillou S."/>
            <person name="Cros-Aarteil S."/>
            <person name="Calhoun S."/>
            <person name="Haridas S."/>
            <person name="Kuo A."/>
            <person name="Mondo S."/>
            <person name="Pangilinan J."/>
            <person name="Riley R."/>
            <person name="LaButti K."/>
            <person name="Andreopoulos B."/>
            <person name="Lipzen A."/>
            <person name="Chen C."/>
            <person name="Yanf M."/>
            <person name="Daum C."/>
            <person name="Ng V."/>
            <person name="Clum A."/>
            <person name="Steindorff A."/>
            <person name="Ohm R."/>
            <person name="Martin F."/>
            <person name="Silar P."/>
            <person name="Natvig D."/>
            <person name="Lalanne C."/>
            <person name="Gautier V."/>
            <person name="Ament-velasquez S.L."/>
            <person name="Kruys A."/>
            <person name="Hutchinson M.I."/>
            <person name="Powell A.J."/>
            <person name="Barry K."/>
            <person name="Miller A.N."/>
            <person name="Grigoriev I.V."/>
            <person name="Debuchy R."/>
            <person name="Gladieux P."/>
            <person name="Thoren M.H."/>
            <person name="Johannesson H."/>
        </authorList>
    </citation>
    <scope>NUCLEOTIDE SEQUENCE</scope>
    <source>
        <strain evidence="1">SMH2392-1A</strain>
    </source>
</reference>
<protein>
    <submittedName>
        <fullName evidence="1">Uncharacterized protein</fullName>
    </submittedName>
</protein>
<sequence>MAERNPLVPGRTRKGLFSHPKTFVTHTLPAIHENTVIVAATHPTVQTGDQTKDGWFLSDFYAFNCLLKGSVADQTWLTAAKPARLVEKYGDFLHGSPDRDRKVVLNHDLLDSEITPVTLVEPAEMIDRFLSEVNEESLRAKNSAGSSPGARRIRHPIHDSLFLWRLGCHP</sequence>